<proteinExistence type="predicted"/>
<gene>
    <name evidence="1" type="ORF">GJ699_30470</name>
</gene>
<sequence>MHSQQLKQLIRRTVTTRRLNLQQALAALARRRTAQNAVEAIAKVHG</sequence>
<dbReference type="Proteomes" id="UP000433309">
    <property type="component" value="Unassembled WGS sequence"/>
</dbReference>
<dbReference type="AlphaFoldDB" id="A0A6I2LDJ5"/>
<protein>
    <submittedName>
        <fullName evidence="1">Uncharacterized protein</fullName>
    </submittedName>
</protein>
<name>A0A6I2LDJ5_9BURK</name>
<accession>A0A6I2LDJ5</accession>
<keyword evidence="2" id="KW-1185">Reference proteome</keyword>
<evidence type="ECO:0000313" key="1">
    <source>
        <dbReference type="EMBL" id="MRW94309.1"/>
    </source>
</evidence>
<organism evidence="1 2">
    <name type="scientific">Duganella guangzhouensis</name>
    <dbReference type="NCBI Taxonomy" id="2666084"/>
    <lineage>
        <taxon>Bacteria</taxon>
        <taxon>Pseudomonadati</taxon>
        <taxon>Pseudomonadota</taxon>
        <taxon>Betaproteobacteria</taxon>
        <taxon>Burkholderiales</taxon>
        <taxon>Oxalobacteraceae</taxon>
        <taxon>Telluria group</taxon>
        <taxon>Duganella</taxon>
    </lineage>
</organism>
<evidence type="ECO:0000313" key="2">
    <source>
        <dbReference type="Proteomes" id="UP000433309"/>
    </source>
</evidence>
<reference evidence="1 2" key="1">
    <citation type="submission" date="2019-11" db="EMBL/GenBank/DDBJ databases">
        <title>Novel species isolated from a subtropical stream in China.</title>
        <authorList>
            <person name="Lu H."/>
        </authorList>
    </citation>
    <scope>NUCLEOTIDE SEQUENCE [LARGE SCALE GENOMIC DNA]</scope>
    <source>
        <strain evidence="1 2">FT80W</strain>
    </source>
</reference>
<comment type="caution">
    <text evidence="1">The sequence shown here is derived from an EMBL/GenBank/DDBJ whole genome shotgun (WGS) entry which is preliminary data.</text>
</comment>
<dbReference type="RefSeq" id="WP_154383187.1">
    <property type="nucleotide sequence ID" value="NZ_WKJK01000025.1"/>
</dbReference>
<dbReference type="EMBL" id="WKJK01000025">
    <property type="protein sequence ID" value="MRW94309.1"/>
    <property type="molecule type" value="Genomic_DNA"/>
</dbReference>